<evidence type="ECO:0000256" key="1">
    <source>
        <dbReference type="ARBA" id="ARBA00010233"/>
    </source>
</evidence>
<dbReference type="PANTHER" id="PTHR30237">
    <property type="entry name" value="MURAMOYLTETRAPEPTIDE CARBOXYPEPTIDASE"/>
    <property type="match status" value="1"/>
</dbReference>
<keyword evidence="4" id="KW-0378">Hydrolase</keyword>
<evidence type="ECO:0000259" key="8">
    <source>
        <dbReference type="Pfam" id="PF17676"/>
    </source>
</evidence>
<comment type="similarity">
    <text evidence="1">Belongs to the peptidase S66 family.</text>
</comment>
<evidence type="ECO:0000256" key="2">
    <source>
        <dbReference type="ARBA" id="ARBA00022645"/>
    </source>
</evidence>
<sequence>MIQPAYLTSGNTIGIVSTARKISREELEPAIGLLESWGLNVKLSHHLFEVDHQFAGTEEQRTASLQEFLDDENIHAILCARGGYGTVQIIDQLDFSKFKSHPKWVIGYSDVTTLHCHIHQNVDVETIHGIMPINFPKDGSENESTKTLKQALFGELDQYAFESQEFNQLGECEGELIGGNLSILYSLSGTNSTVNTVGKILFLEDLDEYLYHIDRMMMNLKKSGFLSGLKGIVVGGMSDMNDNAIPYGMSALEIIKKRTSTLNIPVAFNFPAGHCEPNKALYFGRKCTLKVGERESILTF</sequence>
<evidence type="ECO:0000313" key="9">
    <source>
        <dbReference type="EMBL" id="NBG64841.1"/>
    </source>
</evidence>
<name>A0A6N9NH23_9FLAO</name>
<dbReference type="GO" id="GO:0008236">
    <property type="term" value="F:serine-type peptidase activity"/>
    <property type="evidence" value="ECO:0007669"/>
    <property type="project" value="UniProtKB-KW"/>
</dbReference>
<dbReference type="InterPro" id="IPR029062">
    <property type="entry name" value="Class_I_gatase-like"/>
</dbReference>
<feature type="active site" description="Charge relay system" evidence="6">
    <location>
        <position position="204"/>
    </location>
</feature>
<dbReference type="Gene3D" id="3.50.30.60">
    <property type="entry name" value="LD-carboxypeptidase A C-terminal domain-like"/>
    <property type="match status" value="1"/>
</dbReference>
<dbReference type="InterPro" id="IPR003507">
    <property type="entry name" value="S66_fam"/>
</dbReference>
<protein>
    <submittedName>
        <fullName evidence="9">LD-carboxypeptidase</fullName>
    </submittedName>
</protein>
<dbReference type="GO" id="GO:0004180">
    <property type="term" value="F:carboxypeptidase activity"/>
    <property type="evidence" value="ECO:0007669"/>
    <property type="project" value="UniProtKB-KW"/>
</dbReference>
<evidence type="ECO:0000259" key="7">
    <source>
        <dbReference type="Pfam" id="PF02016"/>
    </source>
</evidence>
<keyword evidence="10" id="KW-1185">Reference proteome</keyword>
<comment type="caution">
    <text evidence="9">The sequence shown here is derived from an EMBL/GenBank/DDBJ whole genome shotgun (WGS) entry which is preliminary data.</text>
</comment>
<reference evidence="9 10" key="1">
    <citation type="submission" date="2019-12" db="EMBL/GenBank/DDBJ databases">
        <authorList>
            <person name="Zhao J."/>
        </authorList>
    </citation>
    <scope>NUCLEOTIDE SEQUENCE [LARGE SCALE GENOMIC DNA]</scope>
    <source>
        <strain evidence="9 10">S-15</strain>
    </source>
</reference>
<feature type="domain" description="LD-carboxypeptidase N-terminal" evidence="7">
    <location>
        <begin position="13"/>
        <end position="129"/>
    </location>
</feature>
<evidence type="ECO:0000256" key="3">
    <source>
        <dbReference type="ARBA" id="ARBA00022670"/>
    </source>
</evidence>
<dbReference type="Pfam" id="PF17676">
    <property type="entry name" value="Peptidase_S66C"/>
    <property type="match status" value="1"/>
</dbReference>
<evidence type="ECO:0000256" key="6">
    <source>
        <dbReference type="PIRSR" id="PIRSR028757-1"/>
    </source>
</evidence>
<keyword evidence="2 9" id="KW-0121">Carboxypeptidase</keyword>
<dbReference type="SUPFAM" id="SSF52317">
    <property type="entry name" value="Class I glutamine amidotransferase-like"/>
    <property type="match status" value="1"/>
</dbReference>
<evidence type="ECO:0000256" key="5">
    <source>
        <dbReference type="ARBA" id="ARBA00022825"/>
    </source>
</evidence>
<dbReference type="GO" id="GO:0006508">
    <property type="term" value="P:proteolysis"/>
    <property type="evidence" value="ECO:0007669"/>
    <property type="project" value="UniProtKB-KW"/>
</dbReference>
<dbReference type="EMBL" id="WWNE01000003">
    <property type="protein sequence ID" value="NBG64841.1"/>
    <property type="molecule type" value="Genomic_DNA"/>
</dbReference>
<dbReference type="Gene3D" id="3.40.50.10740">
    <property type="entry name" value="Class I glutamine amidotransferase-like"/>
    <property type="match status" value="1"/>
</dbReference>
<dbReference type="CDD" id="cd07025">
    <property type="entry name" value="Peptidase_S66"/>
    <property type="match status" value="1"/>
</dbReference>
<accession>A0A6N9NH23</accession>
<dbReference type="InterPro" id="IPR027478">
    <property type="entry name" value="LdcA_N"/>
</dbReference>
<evidence type="ECO:0000256" key="4">
    <source>
        <dbReference type="ARBA" id="ARBA00022801"/>
    </source>
</evidence>
<feature type="active site" description="Charge relay system" evidence="6">
    <location>
        <position position="274"/>
    </location>
</feature>
<feature type="active site" description="Nucleophile" evidence="6">
    <location>
        <position position="109"/>
    </location>
</feature>
<evidence type="ECO:0000313" key="10">
    <source>
        <dbReference type="Proteomes" id="UP000470771"/>
    </source>
</evidence>
<organism evidence="9 10">
    <name type="scientific">Acidiluteibacter ferrifornacis</name>
    <dbReference type="NCBI Taxonomy" id="2692424"/>
    <lineage>
        <taxon>Bacteria</taxon>
        <taxon>Pseudomonadati</taxon>
        <taxon>Bacteroidota</taxon>
        <taxon>Flavobacteriia</taxon>
        <taxon>Flavobacteriales</taxon>
        <taxon>Cryomorphaceae</taxon>
        <taxon>Acidiluteibacter</taxon>
    </lineage>
</organism>
<dbReference type="PANTHER" id="PTHR30237:SF2">
    <property type="entry name" value="MUREIN TETRAPEPTIDE CARBOXYPEPTIDASE"/>
    <property type="match status" value="1"/>
</dbReference>
<dbReference type="AlphaFoldDB" id="A0A6N9NH23"/>
<feature type="domain" description="LD-carboxypeptidase C-terminal" evidence="8">
    <location>
        <begin position="173"/>
        <end position="289"/>
    </location>
</feature>
<dbReference type="RefSeq" id="WP_160631378.1">
    <property type="nucleotide sequence ID" value="NZ_WWNE01000003.1"/>
</dbReference>
<dbReference type="SUPFAM" id="SSF141986">
    <property type="entry name" value="LD-carboxypeptidase A C-terminal domain-like"/>
    <property type="match status" value="1"/>
</dbReference>
<dbReference type="PIRSF" id="PIRSF028757">
    <property type="entry name" value="LD-carboxypeptidase"/>
    <property type="match status" value="1"/>
</dbReference>
<dbReference type="Proteomes" id="UP000470771">
    <property type="component" value="Unassembled WGS sequence"/>
</dbReference>
<dbReference type="InterPro" id="IPR027461">
    <property type="entry name" value="Carboxypeptidase_A_C_sf"/>
</dbReference>
<gene>
    <name evidence="9" type="ORF">GQN54_01845</name>
</gene>
<keyword evidence="5" id="KW-0720">Serine protease</keyword>
<proteinExistence type="inferred from homology"/>
<dbReference type="Pfam" id="PF02016">
    <property type="entry name" value="Peptidase_S66"/>
    <property type="match status" value="1"/>
</dbReference>
<dbReference type="InterPro" id="IPR040449">
    <property type="entry name" value="Peptidase_S66_N"/>
</dbReference>
<keyword evidence="3" id="KW-0645">Protease</keyword>
<dbReference type="InterPro" id="IPR040921">
    <property type="entry name" value="Peptidase_S66C"/>
</dbReference>